<comment type="caution">
    <text evidence="1">The sequence shown here is derived from an EMBL/GenBank/DDBJ whole genome shotgun (WGS) entry which is preliminary data.</text>
</comment>
<evidence type="ECO:0000313" key="1">
    <source>
        <dbReference type="EMBL" id="OYR58802.1"/>
    </source>
</evidence>
<dbReference type="AlphaFoldDB" id="A0A256IRN4"/>
<sequence length="108" mass="12079">MESGATGDPDDTERPRLTSDLLLRRSAGGEILILRGPERCPARVINPSDFVGPAKPGRVERPEFACAFFAFRPNRGRHLTPSERVDRPPWAAGRCPRRGDLRIPFESR</sequence>
<accession>A0A256IRN4</accession>
<keyword evidence="2" id="KW-1185">Reference proteome</keyword>
<protein>
    <submittedName>
        <fullName evidence="1">Uncharacterized protein</fullName>
    </submittedName>
</protein>
<reference evidence="1 2" key="1">
    <citation type="journal article" date="2014" name="Front. Microbiol.">
        <title>Population and genomic analysis of the genus Halorubrum.</title>
        <authorList>
            <person name="Fullmer M.S."/>
            <person name="Soucy S.M."/>
            <person name="Swithers K.S."/>
            <person name="Makkay A.M."/>
            <person name="Wheeler R."/>
            <person name="Ventosa A."/>
            <person name="Gogarten J.P."/>
            <person name="Papke R.T."/>
        </authorList>
    </citation>
    <scope>NUCLEOTIDE SEQUENCE [LARGE SCALE GENOMIC DNA]</scope>
    <source>
        <strain evidence="1 2">Cb34</strain>
    </source>
</reference>
<dbReference type="EMBL" id="NHPJ01000020">
    <property type="protein sequence ID" value="OYR58802.1"/>
    <property type="molecule type" value="Genomic_DNA"/>
</dbReference>
<gene>
    <name evidence="1" type="ORF">DJ70_02035</name>
</gene>
<evidence type="ECO:0000313" key="2">
    <source>
        <dbReference type="Proteomes" id="UP000216308"/>
    </source>
</evidence>
<proteinExistence type="predicted"/>
<organism evidence="1 2">
    <name type="scientific">Halorubrum halodurans</name>
    <dbReference type="NCBI Taxonomy" id="1383851"/>
    <lineage>
        <taxon>Archaea</taxon>
        <taxon>Methanobacteriati</taxon>
        <taxon>Methanobacteriota</taxon>
        <taxon>Stenosarchaea group</taxon>
        <taxon>Halobacteria</taxon>
        <taxon>Halobacteriales</taxon>
        <taxon>Haloferacaceae</taxon>
        <taxon>Halorubrum</taxon>
    </lineage>
</organism>
<dbReference type="Proteomes" id="UP000216308">
    <property type="component" value="Unassembled WGS sequence"/>
</dbReference>
<name>A0A256IRN4_9EURY</name>